<evidence type="ECO:0000256" key="1">
    <source>
        <dbReference type="SAM" id="MobiDB-lite"/>
    </source>
</evidence>
<reference evidence="2" key="1">
    <citation type="journal article" date="2015" name="Proc. Natl. Acad. Sci. U.S.A.">
        <title>Bacterial clade with the ribosomal RNA operon on a small plasmid rather than the chromosome.</title>
        <authorList>
            <person name="Anda M."/>
            <person name="Ohtsubo Y."/>
            <person name="Okubo T."/>
            <person name="Sugawara M."/>
            <person name="Nagata Y."/>
            <person name="Tsuda M."/>
            <person name="Minamisawa K."/>
            <person name="Mitsui H."/>
        </authorList>
    </citation>
    <scope>NUCLEOTIDE SEQUENCE</scope>
    <source>
        <strain evidence="2">DSM 14790</strain>
    </source>
</reference>
<proteinExistence type="predicted"/>
<sequence>MDGPDLDLPGAGGLCDRQRRGEERAQTREHRPHGETLRTSGRSMLGVTAQGRRDLSWAVFMMRT</sequence>
<evidence type="ECO:0000313" key="2">
    <source>
        <dbReference type="EMBL" id="BAT26576.1"/>
    </source>
</evidence>
<feature type="region of interest" description="Disordered" evidence="1">
    <location>
        <begin position="1"/>
        <end position="39"/>
    </location>
</feature>
<organism evidence="2">
    <name type="scientific">Aurantimonas coralicida</name>
    <dbReference type="NCBI Taxonomy" id="182270"/>
    <lineage>
        <taxon>Bacteria</taxon>
        <taxon>Pseudomonadati</taxon>
        <taxon>Pseudomonadota</taxon>
        <taxon>Alphaproteobacteria</taxon>
        <taxon>Hyphomicrobiales</taxon>
        <taxon>Aurantimonadaceae</taxon>
        <taxon>Aurantimonas</taxon>
    </lineage>
</organism>
<dbReference type="EMBL" id="LC066372">
    <property type="protein sequence ID" value="BAT26576.1"/>
    <property type="molecule type" value="Genomic_DNA"/>
</dbReference>
<dbReference type="AlphaFoldDB" id="A0A0P0YYA6"/>
<accession>A0A0P0YYA6</accession>
<feature type="compositionally biased region" description="Basic and acidic residues" evidence="1">
    <location>
        <begin position="16"/>
        <end position="36"/>
    </location>
</feature>
<protein>
    <submittedName>
        <fullName evidence="2">Uncharacterized protein</fullName>
    </submittedName>
</protein>
<name>A0A0P0YYA6_9HYPH</name>